<feature type="region of interest" description="Disordered" evidence="1">
    <location>
        <begin position="1"/>
        <end position="26"/>
    </location>
</feature>
<dbReference type="Proteomes" id="UP001177744">
    <property type="component" value="Unassembled WGS sequence"/>
</dbReference>
<keyword evidence="3" id="KW-1185">Reference proteome</keyword>
<organism evidence="2 3">
    <name type="scientific">Cnephaeus nilssonii</name>
    <name type="common">Northern bat</name>
    <name type="synonym">Eptesicus nilssonii</name>
    <dbReference type="NCBI Taxonomy" id="3371016"/>
    <lineage>
        <taxon>Eukaryota</taxon>
        <taxon>Metazoa</taxon>
        <taxon>Chordata</taxon>
        <taxon>Craniata</taxon>
        <taxon>Vertebrata</taxon>
        <taxon>Euteleostomi</taxon>
        <taxon>Mammalia</taxon>
        <taxon>Eutheria</taxon>
        <taxon>Laurasiatheria</taxon>
        <taxon>Chiroptera</taxon>
        <taxon>Yangochiroptera</taxon>
        <taxon>Vespertilionidae</taxon>
        <taxon>Cnephaeus</taxon>
    </lineage>
</organism>
<accession>A0AA40LI23</accession>
<dbReference type="EMBL" id="JAULJE010000018">
    <property type="protein sequence ID" value="KAK1332398.1"/>
    <property type="molecule type" value="Genomic_DNA"/>
</dbReference>
<evidence type="ECO:0000256" key="1">
    <source>
        <dbReference type="SAM" id="MobiDB-lite"/>
    </source>
</evidence>
<evidence type="ECO:0000313" key="2">
    <source>
        <dbReference type="EMBL" id="KAK1332398.1"/>
    </source>
</evidence>
<comment type="caution">
    <text evidence="2">The sequence shown here is derived from an EMBL/GenBank/DDBJ whole genome shotgun (WGS) entry which is preliminary data.</text>
</comment>
<reference evidence="2" key="1">
    <citation type="submission" date="2023-06" db="EMBL/GenBank/DDBJ databases">
        <title>Reference genome for the Northern bat (Eptesicus nilssonii), a most northern bat species.</title>
        <authorList>
            <person name="Laine V.N."/>
            <person name="Pulliainen A.T."/>
            <person name="Lilley T.M."/>
        </authorList>
    </citation>
    <scope>NUCLEOTIDE SEQUENCE</scope>
    <source>
        <strain evidence="2">BLF_Eptnil</strain>
        <tissue evidence="2">Kidney</tissue>
    </source>
</reference>
<dbReference type="AlphaFoldDB" id="A0AA40LI23"/>
<feature type="compositionally biased region" description="Gly residues" evidence="1">
    <location>
        <begin position="107"/>
        <end position="122"/>
    </location>
</feature>
<sequence>MTPAVPCASEMTGDPDSGVTGYGTMPLGSPSLGSSWGAHAEVLTTMAAGPNDGRAPPHLLSQRDGAQIRVAPKREYRKNPTPSNNQGRQGPLPPVNRSGVGNEVVGAGLGGLTGNRSAGGTGDPQEATVDLSGSSDVMPLTAFSYTQHSRFHQSKISAGSRVEEACAAPSATMEAHSCSSGELTDTRQADVWLKARPTSQVVAGLRSQPLRGSLDNFQKHGPEDGKQEFWAPALPPTSCLTWSKSPLLSGPGRLGKCFKDPEAQTAAEEGRVKKERLREVRKLQKKRLKLAEVVQGETASADVEATANYPEDLTKLIKEHSDTKQQIFNVDETLLYWEKMPPRAFIVREEK</sequence>
<protein>
    <submittedName>
        <fullName evidence="2">Uncharacterized protein</fullName>
    </submittedName>
</protein>
<feature type="region of interest" description="Disordered" evidence="1">
    <location>
        <begin position="47"/>
        <end position="128"/>
    </location>
</feature>
<name>A0AA40LI23_CNENI</name>
<evidence type="ECO:0000313" key="3">
    <source>
        <dbReference type="Proteomes" id="UP001177744"/>
    </source>
</evidence>
<gene>
    <name evidence="2" type="ORF">QTO34_007073</name>
</gene>
<proteinExistence type="predicted"/>